<dbReference type="AlphaFoldDB" id="A0A0P8C3F5"/>
<dbReference type="Proteomes" id="UP000050360">
    <property type="component" value="Unassembled WGS sequence"/>
</dbReference>
<sequence length="44" mass="5011">MTIKMKSQDDIVFVRDELDLKIKVAIAANDYALYVKYSSMRVGA</sequence>
<protein>
    <submittedName>
        <fullName evidence="1">Uncharacterized protein</fullName>
    </submittedName>
</protein>
<evidence type="ECO:0000313" key="2">
    <source>
        <dbReference type="Proteomes" id="UP000050360"/>
    </source>
</evidence>
<comment type="caution">
    <text evidence="1">The sequence shown here is derived from an EMBL/GenBank/DDBJ whole genome shotgun (WGS) entry which is preliminary data.</text>
</comment>
<gene>
    <name evidence="1" type="ORF">MPEBLZ_04387</name>
</gene>
<evidence type="ECO:0000313" key="1">
    <source>
        <dbReference type="EMBL" id="KPQ41073.1"/>
    </source>
</evidence>
<organism evidence="1 2">
    <name type="scientific">Candidatus Methanoperedens nitratireducens</name>
    <dbReference type="NCBI Taxonomy" id="1392998"/>
    <lineage>
        <taxon>Archaea</taxon>
        <taxon>Methanobacteriati</taxon>
        <taxon>Methanobacteriota</taxon>
        <taxon>Stenosarchaea group</taxon>
        <taxon>Methanomicrobia</taxon>
        <taxon>Methanosarcinales</taxon>
        <taxon>ANME-2 cluster</taxon>
        <taxon>Candidatus Methanoperedentaceae</taxon>
        <taxon>Candidatus Methanoperedens</taxon>
    </lineage>
</organism>
<name>A0A0P8C3F5_9EURY</name>
<accession>A0A0P8C3F5</accession>
<dbReference type="EMBL" id="LKCM01000448">
    <property type="protein sequence ID" value="KPQ41073.1"/>
    <property type="molecule type" value="Genomic_DNA"/>
</dbReference>
<reference evidence="1 2" key="1">
    <citation type="submission" date="2015-09" db="EMBL/GenBank/DDBJ databases">
        <title>A metagenomics-based metabolic model of nitrate-dependent anaerobic oxidation of methane by Methanoperedens-like archaea.</title>
        <authorList>
            <person name="Arshad A."/>
            <person name="Speth D.R."/>
            <person name="De Graaf R.M."/>
            <person name="Op Den Camp H.J."/>
            <person name="Jetten M.S."/>
            <person name="Welte C.U."/>
        </authorList>
    </citation>
    <scope>NUCLEOTIDE SEQUENCE [LARGE SCALE GENOMIC DNA]</scope>
</reference>
<proteinExistence type="predicted"/>